<dbReference type="EMBL" id="JBEHZE010000001">
    <property type="protein sequence ID" value="MEX6634429.1"/>
    <property type="molecule type" value="Genomic_DNA"/>
</dbReference>
<sequence>MTGISSSPLRALLLALGLSLLSACGSNPISGLFGSDDSDKNGEAPEEDERISILALDQALAPDPRFAGVTVEVPPSYVNQSWTQPGGEADHTLHHLSAPLTMETLWKVDVGKASARRARLTSPPIVVDSRVFVMDAAANVTAFDVETGDEIWTTELTPEINERFRFRDFVLMSRPKPSQIGFGGGVAFDQGRIFVTSGFGFVAALDAQTGEKLWQVDTTAPARTPPTAYRGKVYLATNTNEFLALDQETGETSWAFQSFEESARFLSSSSPAAAGDLVVAPFSSGELVAFIADNGRSVWDTTMVRETRLTALSQLNDIAGSPVIDRGLVYVVSHGGRFSAIDIRSGQPVWELPVASLQMPWVAGDFIYLVSIEGELICVSREDGGIVWVTQLRRYKNEKKKKGRISWAGPVLAGGQLLLVSTEKEIVRVSPETGEVTETDKFDGGSVVAPVVAGEKVFILTEDGKLVAMR</sequence>
<keyword evidence="4" id="KW-1185">Reference proteome</keyword>
<dbReference type="InterPro" id="IPR018391">
    <property type="entry name" value="PQQ_b-propeller_rpt"/>
</dbReference>
<reference evidence="3 4" key="1">
    <citation type="submission" date="2024-05" db="EMBL/GenBank/DDBJ databases">
        <title>Three bacterial strains, DH-69, EH-24, and ECK-19 isolated from coastal sediments.</title>
        <authorList>
            <person name="Ye Y.-Q."/>
            <person name="Du Z.-J."/>
        </authorList>
    </citation>
    <scope>NUCLEOTIDE SEQUENCE [LARGE SCALE GENOMIC DNA]</scope>
    <source>
        <strain evidence="3 4">ECK-19</strain>
    </source>
</reference>
<dbReference type="InterPro" id="IPR011047">
    <property type="entry name" value="Quinoprotein_ADH-like_sf"/>
</dbReference>
<accession>A0ABV3Z6J0</accession>
<dbReference type="PANTHER" id="PTHR34512:SF30">
    <property type="entry name" value="OUTER MEMBRANE PROTEIN ASSEMBLY FACTOR BAMB"/>
    <property type="match status" value="1"/>
</dbReference>
<name>A0ABV3Z6J0_9PROT</name>
<evidence type="ECO:0000256" key="1">
    <source>
        <dbReference type="SAM" id="SignalP"/>
    </source>
</evidence>
<evidence type="ECO:0000313" key="3">
    <source>
        <dbReference type="EMBL" id="MEX6634429.1"/>
    </source>
</evidence>
<feature type="chain" id="PRO_5045768425" evidence="1">
    <location>
        <begin position="24"/>
        <end position="470"/>
    </location>
</feature>
<dbReference type="Proteomes" id="UP001560685">
    <property type="component" value="Unassembled WGS sequence"/>
</dbReference>
<dbReference type="InterPro" id="IPR015943">
    <property type="entry name" value="WD40/YVTN_repeat-like_dom_sf"/>
</dbReference>
<feature type="domain" description="Pyrrolo-quinoline quinone repeat" evidence="2">
    <location>
        <begin position="408"/>
        <end position="469"/>
    </location>
</feature>
<dbReference type="InterPro" id="IPR002372">
    <property type="entry name" value="PQQ_rpt_dom"/>
</dbReference>
<dbReference type="SMART" id="SM00564">
    <property type="entry name" value="PQQ"/>
    <property type="match status" value="6"/>
</dbReference>
<evidence type="ECO:0000313" key="4">
    <source>
        <dbReference type="Proteomes" id="UP001560685"/>
    </source>
</evidence>
<feature type="signal peptide" evidence="1">
    <location>
        <begin position="1"/>
        <end position="23"/>
    </location>
</feature>
<comment type="caution">
    <text evidence="3">The sequence shown here is derived from an EMBL/GenBank/DDBJ whole genome shotgun (WGS) entry which is preliminary data.</text>
</comment>
<dbReference type="SUPFAM" id="SSF50998">
    <property type="entry name" value="Quinoprotein alcohol dehydrogenase-like"/>
    <property type="match status" value="1"/>
</dbReference>
<organism evidence="3 4">
    <name type="scientific">Hyphococcus lacteus</name>
    <dbReference type="NCBI Taxonomy" id="3143536"/>
    <lineage>
        <taxon>Bacteria</taxon>
        <taxon>Pseudomonadati</taxon>
        <taxon>Pseudomonadota</taxon>
        <taxon>Alphaproteobacteria</taxon>
        <taxon>Parvularculales</taxon>
        <taxon>Parvularculaceae</taxon>
        <taxon>Hyphococcus</taxon>
    </lineage>
</organism>
<protein>
    <submittedName>
        <fullName evidence="3">PQQ-binding-like beta-propeller repeat protein</fullName>
    </submittedName>
</protein>
<dbReference type="RefSeq" id="WP_369314413.1">
    <property type="nucleotide sequence ID" value="NZ_JBEHZE010000001.1"/>
</dbReference>
<dbReference type="Pfam" id="PF13360">
    <property type="entry name" value="PQQ_2"/>
    <property type="match status" value="3"/>
</dbReference>
<feature type="domain" description="Pyrrolo-quinoline quinone repeat" evidence="2">
    <location>
        <begin position="103"/>
        <end position="161"/>
    </location>
</feature>
<dbReference type="Gene3D" id="2.130.10.10">
    <property type="entry name" value="YVTN repeat-like/Quinoprotein amine dehydrogenase"/>
    <property type="match status" value="1"/>
</dbReference>
<keyword evidence="1" id="KW-0732">Signal</keyword>
<evidence type="ECO:0000259" key="2">
    <source>
        <dbReference type="Pfam" id="PF13360"/>
    </source>
</evidence>
<proteinExistence type="predicted"/>
<dbReference type="PANTHER" id="PTHR34512">
    <property type="entry name" value="CELL SURFACE PROTEIN"/>
    <property type="match status" value="1"/>
</dbReference>
<feature type="domain" description="Pyrrolo-quinoline quinone repeat" evidence="2">
    <location>
        <begin position="181"/>
        <end position="389"/>
    </location>
</feature>
<gene>
    <name evidence="3" type="ORF">ABFZ84_12810</name>
</gene>